<accession>A0AAX3ZVQ6</accession>
<sequence length="238" mass="26245">MAESITITEPETGPEAPVQEAEQTDNQSERPEWLPEKFNSPEDLAKSYQELEKKLSAPKEAEETAEEAEVETPENTSPSFDKFADEFAEAGQLSDDSFTELESMGYPRDMVETYIKGMQQQAAANVEEVYQAAGGPEGYQELTQWAAQNMTEQEVNLYNQMVAGGTENAKMAVEWLSSKREGAEGVEANLVSGKASAPAPDEFRSTAEVVAAMKDPRYGKDTAYTKDVEQKLGRSKVF</sequence>
<dbReference type="Proteomes" id="UP001304187">
    <property type="component" value="Segment"/>
</dbReference>
<proteinExistence type="predicted"/>
<reference evidence="2 3" key="1">
    <citation type="submission" date="2023-08" db="EMBL/GenBank/DDBJ databases">
        <authorList>
            <person name="Du S."/>
            <person name="Wu Z."/>
            <person name="Wu Y."/>
            <person name="Yang M."/>
            <person name="Shao J."/>
            <person name="Liu H."/>
            <person name="Zhao Y."/>
            <person name="Zhang Z."/>
        </authorList>
    </citation>
    <scope>NUCLEOTIDE SEQUENCE [LARGE SCALE GENOMIC DNA]</scope>
</reference>
<feature type="region of interest" description="Disordered" evidence="1">
    <location>
        <begin position="1"/>
        <end position="81"/>
    </location>
</feature>
<dbReference type="Pfam" id="PF05396">
    <property type="entry name" value="Phage_T7_Capsid"/>
    <property type="match status" value="1"/>
</dbReference>
<name>A0AAX3ZVQ6_9CAUD</name>
<feature type="compositionally biased region" description="Acidic residues" evidence="1">
    <location>
        <begin position="63"/>
        <end position="72"/>
    </location>
</feature>
<feature type="compositionally biased region" description="Basic and acidic residues" evidence="1">
    <location>
        <begin position="27"/>
        <end position="62"/>
    </location>
</feature>
<dbReference type="GO" id="GO:0019069">
    <property type="term" value="P:viral capsid assembly"/>
    <property type="evidence" value="ECO:0007669"/>
    <property type="project" value="InterPro"/>
</dbReference>
<evidence type="ECO:0000313" key="3">
    <source>
        <dbReference type="Proteomes" id="UP001304187"/>
    </source>
</evidence>
<keyword evidence="3" id="KW-1185">Reference proteome</keyword>
<gene>
    <name evidence="2" type="ORF">CRP171_gp28</name>
</gene>
<organism evidence="2 3">
    <name type="scientific">Roseobacter phage CRP-171</name>
    <dbReference type="NCBI Taxonomy" id="3072846"/>
    <lineage>
        <taxon>Viruses</taxon>
        <taxon>Duplodnaviria</taxon>
        <taxon>Heunggongvirae</taxon>
        <taxon>Uroviricota</taxon>
        <taxon>Caudoviricetes</taxon>
        <taxon>Autographivirales</taxon>
        <taxon>Autographivirales incertae sedis</taxon>
        <taxon>Oceanidvirus</taxon>
        <taxon>Oceanidvirus CRP171</taxon>
    </lineage>
</organism>
<dbReference type="EMBL" id="OR420737">
    <property type="protein sequence ID" value="WMM95067.1"/>
    <property type="molecule type" value="Genomic_DNA"/>
</dbReference>
<dbReference type="InterPro" id="IPR008768">
    <property type="entry name" value="Gp9-like"/>
</dbReference>
<evidence type="ECO:0000256" key="1">
    <source>
        <dbReference type="SAM" id="MobiDB-lite"/>
    </source>
</evidence>
<evidence type="ECO:0000313" key="2">
    <source>
        <dbReference type="EMBL" id="WMM95067.1"/>
    </source>
</evidence>
<protein>
    <submittedName>
        <fullName evidence="2">Scaffolding protein</fullName>
    </submittedName>
</protein>